<feature type="transmembrane region" description="Helical" evidence="2">
    <location>
        <begin position="40"/>
        <end position="61"/>
    </location>
</feature>
<keyword evidence="3" id="KW-1185">Reference proteome</keyword>
<dbReference type="OMA" id="NHASKNY"/>
<evidence type="ECO:0000313" key="3">
    <source>
        <dbReference type="Proteomes" id="UP000515146"/>
    </source>
</evidence>
<protein>
    <submittedName>
        <fullName evidence="4">Cell wall protein IFF6-like isoform X1</fullName>
    </submittedName>
</protein>
<gene>
    <name evidence="4" type="primary">LOC113797092</name>
</gene>
<keyword evidence="2" id="KW-0472">Membrane</keyword>
<dbReference type="RefSeq" id="XP_027203214.1">
    <property type="nucleotide sequence ID" value="XM_027347413.1"/>
</dbReference>
<dbReference type="Proteomes" id="UP000515146">
    <property type="component" value="Unplaced"/>
</dbReference>
<dbReference type="AlphaFoldDB" id="A0A6P6YEM9"/>
<dbReference type="InParanoid" id="A0A6P6YEM9"/>
<organism evidence="3 4">
    <name type="scientific">Dermatophagoides pteronyssinus</name>
    <name type="common">European house dust mite</name>
    <dbReference type="NCBI Taxonomy" id="6956"/>
    <lineage>
        <taxon>Eukaryota</taxon>
        <taxon>Metazoa</taxon>
        <taxon>Ecdysozoa</taxon>
        <taxon>Arthropoda</taxon>
        <taxon>Chelicerata</taxon>
        <taxon>Arachnida</taxon>
        <taxon>Acari</taxon>
        <taxon>Acariformes</taxon>
        <taxon>Sarcoptiformes</taxon>
        <taxon>Astigmata</taxon>
        <taxon>Psoroptidia</taxon>
        <taxon>Analgoidea</taxon>
        <taxon>Pyroglyphidae</taxon>
        <taxon>Dermatophagoidinae</taxon>
        <taxon>Dermatophagoides</taxon>
    </lineage>
</organism>
<keyword evidence="2" id="KW-0812">Transmembrane</keyword>
<feature type="compositionally biased region" description="Polar residues" evidence="1">
    <location>
        <begin position="88"/>
        <end position="98"/>
    </location>
</feature>
<accession>A0A6P6YEM9</accession>
<reference evidence="4" key="1">
    <citation type="submission" date="2025-08" db="UniProtKB">
        <authorList>
            <consortium name="RefSeq"/>
        </authorList>
    </citation>
    <scope>IDENTIFICATION</scope>
    <source>
        <strain evidence="4">Airmid</strain>
    </source>
</reference>
<feature type="compositionally biased region" description="Low complexity" evidence="1">
    <location>
        <begin position="308"/>
        <end position="337"/>
    </location>
</feature>
<feature type="region of interest" description="Disordered" evidence="1">
    <location>
        <begin position="1"/>
        <end position="30"/>
    </location>
</feature>
<sequence>MPPITINQRSYSPTTTTDNRNKLTNRSNNIDLGTISSPKFVLTLITMLTFTIFLMMFGVVFGQQTGQIPANTSSSPSSSGAGNHKNETSSSTSLNHKPSISNSNNYAASISLLTSINNNHKPNLNQNSDKLYSIGSKSDSISTPVYGSKQSIADNNNEQNGQQQTYSPYLMPISNYYTGSSSTVSATIARSPRSPYQYTHYNSQAESNMPSSIQDKMLKTNSNHNNNGTDDNIAATQERLSKQLQMALLYNQLLQLQQQYRPSLYGSNLGSGLAGYSGYQYGFPNSISSLYNYLANGPDMNLELLPTTSATSVNPSSSASASSHSSSTLSSPSNPGSGVKENIAGKEADDAPSLADEAIQLQALASLLNYRTQLASMYGGSMYGSGYGSGYGSSLGSGLGSGYGSGSGSTMSSLYGGSGGSTFGGFPSTLFGSGYGNHMGSTLSSLYGSAMPAGAGGVLSSLAGGLSSLTGGSGGAGASGGGGGGGFGVLNTLGMLFG</sequence>
<proteinExistence type="predicted"/>
<evidence type="ECO:0000313" key="4">
    <source>
        <dbReference type="RefSeq" id="XP_027203214.1"/>
    </source>
</evidence>
<dbReference type="OrthoDB" id="10603774at2759"/>
<evidence type="ECO:0000256" key="2">
    <source>
        <dbReference type="SAM" id="Phobius"/>
    </source>
</evidence>
<dbReference type="KEGG" id="dpte:113797092"/>
<feature type="region of interest" description="Disordered" evidence="1">
    <location>
        <begin position="69"/>
        <end position="100"/>
    </location>
</feature>
<name>A0A6P6YEM9_DERPT</name>
<feature type="region of interest" description="Disordered" evidence="1">
    <location>
        <begin position="143"/>
        <end position="164"/>
    </location>
</feature>
<feature type="region of interest" description="Disordered" evidence="1">
    <location>
        <begin position="308"/>
        <end position="343"/>
    </location>
</feature>
<evidence type="ECO:0000256" key="1">
    <source>
        <dbReference type="SAM" id="MobiDB-lite"/>
    </source>
</evidence>
<keyword evidence="2" id="KW-1133">Transmembrane helix</keyword>